<dbReference type="InterPro" id="IPR039422">
    <property type="entry name" value="MarR/SlyA-like"/>
</dbReference>
<dbReference type="Proteomes" id="UP000267128">
    <property type="component" value="Unassembled WGS sequence"/>
</dbReference>
<dbReference type="InterPro" id="IPR036390">
    <property type="entry name" value="WH_DNA-bd_sf"/>
</dbReference>
<feature type="domain" description="HTH marR-type" evidence="1">
    <location>
        <begin position="15"/>
        <end position="147"/>
    </location>
</feature>
<dbReference type="PRINTS" id="PR00598">
    <property type="entry name" value="HTHMARR"/>
</dbReference>
<dbReference type="InterPro" id="IPR000835">
    <property type="entry name" value="HTH_MarR-typ"/>
</dbReference>
<dbReference type="AlphaFoldDB" id="A0A3N0CGK0"/>
<protein>
    <submittedName>
        <fullName evidence="2">MarR family transcriptional regulator</fullName>
    </submittedName>
</protein>
<dbReference type="SMART" id="SM00347">
    <property type="entry name" value="HTH_MARR"/>
    <property type="match status" value="1"/>
</dbReference>
<comment type="caution">
    <text evidence="2">The sequence shown here is derived from an EMBL/GenBank/DDBJ whole genome shotgun (WGS) entry which is preliminary data.</text>
</comment>
<organism evidence="2 3">
    <name type="scientific">Nocardioides marmoriginsengisoli</name>
    <dbReference type="NCBI Taxonomy" id="661483"/>
    <lineage>
        <taxon>Bacteria</taxon>
        <taxon>Bacillati</taxon>
        <taxon>Actinomycetota</taxon>
        <taxon>Actinomycetes</taxon>
        <taxon>Propionibacteriales</taxon>
        <taxon>Nocardioidaceae</taxon>
        <taxon>Nocardioides</taxon>
    </lineage>
</organism>
<accession>A0A3N0CGK0</accession>
<dbReference type="OrthoDB" id="4462574at2"/>
<gene>
    <name evidence="2" type="ORF">EFK50_12580</name>
</gene>
<dbReference type="RefSeq" id="WP_123227888.1">
    <property type="nucleotide sequence ID" value="NZ_RJSE01000007.1"/>
</dbReference>
<reference evidence="2 3" key="1">
    <citation type="submission" date="2018-11" db="EMBL/GenBank/DDBJ databases">
        <authorList>
            <person name="Li F."/>
        </authorList>
    </citation>
    <scope>NUCLEOTIDE SEQUENCE [LARGE SCALE GENOMIC DNA]</scope>
    <source>
        <strain evidence="2 3">Gsoil 097</strain>
    </source>
</reference>
<dbReference type="SUPFAM" id="SSF46785">
    <property type="entry name" value="Winged helix' DNA-binding domain"/>
    <property type="match status" value="1"/>
</dbReference>
<proteinExistence type="predicted"/>
<evidence type="ECO:0000313" key="2">
    <source>
        <dbReference type="EMBL" id="RNL62592.1"/>
    </source>
</evidence>
<dbReference type="GO" id="GO:0006950">
    <property type="term" value="P:response to stress"/>
    <property type="evidence" value="ECO:0007669"/>
    <property type="project" value="TreeGrafter"/>
</dbReference>
<sequence>MSEQEPGPVFGRDPSTRVAFLLSQVGSMAASQFADRLADLGLQPSDIGILRLILLNPGMSQQDLASKLGVVPSRVVSLVDGLESKGLVERRRSTRDRRNQELHLTEYGGQIMGRMRDIGSAHERHVVQALSEDERLVLGELLAKVAASHGLAADVHPGYRAAPPSSP</sequence>
<name>A0A3N0CGK0_9ACTN</name>
<keyword evidence="3" id="KW-1185">Reference proteome</keyword>
<evidence type="ECO:0000313" key="3">
    <source>
        <dbReference type="Proteomes" id="UP000267128"/>
    </source>
</evidence>
<evidence type="ECO:0000259" key="1">
    <source>
        <dbReference type="PROSITE" id="PS50995"/>
    </source>
</evidence>
<dbReference type="Gene3D" id="1.10.10.10">
    <property type="entry name" value="Winged helix-like DNA-binding domain superfamily/Winged helix DNA-binding domain"/>
    <property type="match status" value="1"/>
</dbReference>
<dbReference type="GO" id="GO:0003700">
    <property type="term" value="F:DNA-binding transcription factor activity"/>
    <property type="evidence" value="ECO:0007669"/>
    <property type="project" value="InterPro"/>
</dbReference>
<dbReference type="Pfam" id="PF12802">
    <property type="entry name" value="MarR_2"/>
    <property type="match status" value="1"/>
</dbReference>
<dbReference type="PROSITE" id="PS50995">
    <property type="entry name" value="HTH_MARR_2"/>
    <property type="match status" value="1"/>
</dbReference>
<dbReference type="PANTHER" id="PTHR33164:SF89">
    <property type="entry name" value="MARR FAMILY REGULATORY PROTEIN"/>
    <property type="match status" value="1"/>
</dbReference>
<dbReference type="EMBL" id="RJSE01000007">
    <property type="protein sequence ID" value="RNL62592.1"/>
    <property type="molecule type" value="Genomic_DNA"/>
</dbReference>
<dbReference type="PANTHER" id="PTHR33164">
    <property type="entry name" value="TRANSCRIPTIONAL REGULATOR, MARR FAMILY"/>
    <property type="match status" value="1"/>
</dbReference>
<dbReference type="InterPro" id="IPR036388">
    <property type="entry name" value="WH-like_DNA-bd_sf"/>
</dbReference>